<dbReference type="AlphaFoldDB" id="A0A382KMT0"/>
<name>A0A382KMT0_9ZZZZ</name>
<dbReference type="Pfam" id="PF14240">
    <property type="entry name" value="YHYH"/>
    <property type="match status" value="1"/>
</dbReference>
<accession>A0A382KMT0</accession>
<gene>
    <name evidence="2" type="ORF">METZ01_LOCUS278380</name>
</gene>
<sequence>MLLPLLFFIGCEEDNDNDSTAVDAVDITDKELTNRSENCEDYVGTYTSSVQDVKNSTNFEGELVISVSNGKCVFNSNSIPNHDFQDGSANFFTIPSEVNETLETTTSPTNASTSTALSLSLDNAVMLNGVKLDLLAAACYGVGPDPLGQEKIGCGDEYIGNAWRYDPMSSLNEFGTDTHNAHTQPDGAYHYHGNPNALFDMTDPTEESPVIGFAADGYPIYGSYISDNGTIRKVESSYTLKTGSRVALGTEANGDFPGGDYDGQYREDYEYVQGHGDLDECNGMTHNGAYGYYITDSFPWVLTCFKGTTDTSFNKGP</sequence>
<organism evidence="2">
    <name type="scientific">marine metagenome</name>
    <dbReference type="NCBI Taxonomy" id="408172"/>
    <lineage>
        <taxon>unclassified sequences</taxon>
        <taxon>metagenomes</taxon>
        <taxon>ecological metagenomes</taxon>
    </lineage>
</organism>
<evidence type="ECO:0000259" key="1">
    <source>
        <dbReference type="Pfam" id="PF14240"/>
    </source>
</evidence>
<protein>
    <recommendedName>
        <fullName evidence="1">YHYH domain-containing protein</fullName>
    </recommendedName>
</protein>
<feature type="domain" description="YHYH" evidence="1">
    <location>
        <begin position="105"/>
        <end position="307"/>
    </location>
</feature>
<proteinExistence type="predicted"/>
<dbReference type="InterPro" id="IPR025924">
    <property type="entry name" value="YHYH_dom"/>
</dbReference>
<evidence type="ECO:0000313" key="2">
    <source>
        <dbReference type="EMBL" id="SVC25526.1"/>
    </source>
</evidence>
<reference evidence="2" key="1">
    <citation type="submission" date="2018-05" db="EMBL/GenBank/DDBJ databases">
        <authorList>
            <person name="Lanie J.A."/>
            <person name="Ng W.-L."/>
            <person name="Kazmierczak K.M."/>
            <person name="Andrzejewski T.M."/>
            <person name="Davidsen T.M."/>
            <person name="Wayne K.J."/>
            <person name="Tettelin H."/>
            <person name="Glass J.I."/>
            <person name="Rusch D."/>
            <person name="Podicherti R."/>
            <person name="Tsui H.-C.T."/>
            <person name="Winkler M.E."/>
        </authorList>
    </citation>
    <scope>NUCLEOTIDE SEQUENCE</scope>
</reference>
<dbReference type="EMBL" id="UINC01081557">
    <property type="protein sequence ID" value="SVC25526.1"/>
    <property type="molecule type" value="Genomic_DNA"/>
</dbReference>